<accession>A0ABS5JTK4</accession>
<evidence type="ECO:0000313" key="2">
    <source>
        <dbReference type="Proteomes" id="UP000708576"/>
    </source>
</evidence>
<comment type="caution">
    <text evidence="1">The sequence shown here is derived from an EMBL/GenBank/DDBJ whole genome shotgun (WGS) entry which is preliminary data.</text>
</comment>
<evidence type="ECO:0008006" key="3">
    <source>
        <dbReference type="Google" id="ProtNLM"/>
    </source>
</evidence>
<reference evidence="1 2" key="1">
    <citation type="journal article" date="2015" name="Int. J. Syst. Evol. Microbiol.">
        <title>Carboxylicivirga linearis sp. nov., isolated from a sea cucumber culture pond.</title>
        <authorList>
            <person name="Wang F.Q."/>
            <person name="Zhou Y.X."/>
            <person name="Lin X.Z."/>
            <person name="Chen G.J."/>
            <person name="Du Z.J."/>
        </authorList>
    </citation>
    <scope>NUCLEOTIDE SEQUENCE [LARGE SCALE GENOMIC DNA]</scope>
    <source>
        <strain evidence="1 2">FB218</strain>
    </source>
</reference>
<organism evidence="1 2">
    <name type="scientific">Carboxylicivirga linearis</name>
    <dbReference type="NCBI Taxonomy" id="1628157"/>
    <lineage>
        <taxon>Bacteria</taxon>
        <taxon>Pseudomonadati</taxon>
        <taxon>Bacteroidota</taxon>
        <taxon>Bacteroidia</taxon>
        <taxon>Marinilabiliales</taxon>
        <taxon>Marinilabiliaceae</taxon>
        <taxon>Carboxylicivirga</taxon>
    </lineage>
</organism>
<dbReference type="RefSeq" id="WP_212214892.1">
    <property type="nucleotide sequence ID" value="NZ_JAGUCO010000003.1"/>
</dbReference>
<dbReference type="EMBL" id="JAGUCO010000003">
    <property type="protein sequence ID" value="MBS2097869.1"/>
    <property type="molecule type" value="Genomic_DNA"/>
</dbReference>
<evidence type="ECO:0000313" key="1">
    <source>
        <dbReference type="EMBL" id="MBS2097869.1"/>
    </source>
</evidence>
<dbReference type="Proteomes" id="UP000708576">
    <property type="component" value="Unassembled WGS sequence"/>
</dbReference>
<keyword evidence="2" id="KW-1185">Reference proteome</keyword>
<gene>
    <name evidence="1" type="ORF">KEM10_06220</name>
</gene>
<protein>
    <recommendedName>
        <fullName evidence="3">META domain-containing protein</fullName>
    </recommendedName>
</protein>
<proteinExistence type="predicted"/>
<name>A0ABS5JTK4_9BACT</name>
<sequence>MRKKINYGKIHSLLFTIVFAGVLLSRCSTNDPLITSTYLLEDQWLLAEVTAPDFPFPTDLDTNSISIVFPKTEEYELFLSEKSCSGSYIAKQNGEIEFTRTNCSADCCATDWDYYFLTLLNKSTTFVAKDGESLRLSIDSNNYLIFEFQNRTFIN</sequence>